<name>A0A085W2Y6_9BACT</name>
<proteinExistence type="predicted"/>
<keyword evidence="3" id="KW-1185">Reference proteome</keyword>
<evidence type="ECO:0000256" key="1">
    <source>
        <dbReference type="SAM" id="SignalP"/>
    </source>
</evidence>
<gene>
    <name evidence="2" type="ORF">DB31_4155</name>
</gene>
<dbReference type="STRING" id="394096.DB31_4155"/>
<accession>A0A085W2Y6</accession>
<comment type="caution">
    <text evidence="2">The sequence shown here is derived from an EMBL/GenBank/DDBJ whole genome shotgun (WGS) entry which is preliminary data.</text>
</comment>
<feature type="chain" id="PRO_5001799467" description="Thiol:disulfide interchange protein DsbD N-terminal domain-containing protein" evidence="1">
    <location>
        <begin position="25"/>
        <end position="149"/>
    </location>
</feature>
<evidence type="ECO:0000313" key="2">
    <source>
        <dbReference type="EMBL" id="KFE62049.1"/>
    </source>
</evidence>
<dbReference type="EMBL" id="JMCB01000023">
    <property type="protein sequence ID" value="KFE62049.1"/>
    <property type="molecule type" value="Genomic_DNA"/>
</dbReference>
<sequence length="149" mass="16021">MLHLRRLAPIVTLWVALAWTQARAEGEVDPTTLYEVSTEGTSAKVKAGEKGVFVLSIKSKAGAHVSDEAPLKLQVKGTQLTPAKEQLTLVDSVAKKAEGQSFADPRFEVPFTAAAAGKGLVDAKLTFFICTEKICARQQKTLSIPVEVQ</sequence>
<feature type="signal peptide" evidence="1">
    <location>
        <begin position="1"/>
        <end position="24"/>
    </location>
</feature>
<keyword evidence="1" id="KW-0732">Signal</keyword>
<reference evidence="2 3" key="1">
    <citation type="submission" date="2014-04" db="EMBL/GenBank/DDBJ databases">
        <title>Genome assembly of Hyalangium minutum DSM 14724.</title>
        <authorList>
            <person name="Sharma G."/>
            <person name="Subramanian S."/>
        </authorList>
    </citation>
    <scope>NUCLEOTIDE SEQUENCE [LARGE SCALE GENOMIC DNA]</scope>
    <source>
        <strain evidence="2 3">DSM 14724</strain>
    </source>
</reference>
<organism evidence="2 3">
    <name type="scientific">Hyalangium minutum</name>
    <dbReference type="NCBI Taxonomy" id="394096"/>
    <lineage>
        <taxon>Bacteria</taxon>
        <taxon>Pseudomonadati</taxon>
        <taxon>Myxococcota</taxon>
        <taxon>Myxococcia</taxon>
        <taxon>Myxococcales</taxon>
        <taxon>Cystobacterineae</taxon>
        <taxon>Archangiaceae</taxon>
        <taxon>Hyalangium</taxon>
    </lineage>
</organism>
<protein>
    <recommendedName>
        <fullName evidence="4">Thiol:disulfide interchange protein DsbD N-terminal domain-containing protein</fullName>
    </recommendedName>
</protein>
<evidence type="ECO:0008006" key="4">
    <source>
        <dbReference type="Google" id="ProtNLM"/>
    </source>
</evidence>
<dbReference type="OrthoDB" id="5382157at2"/>
<evidence type="ECO:0000313" key="3">
    <source>
        <dbReference type="Proteomes" id="UP000028725"/>
    </source>
</evidence>
<dbReference type="AlphaFoldDB" id="A0A085W2Y6"/>
<dbReference type="PATRIC" id="fig|394096.3.peg.7890"/>
<dbReference type="Proteomes" id="UP000028725">
    <property type="component" value="Unassembled WGS sequence"/>
</dbReference>
<dbReference type="RefSeq" id="WP_044197718.1">
    <property type="nucleotide sequence ID" value="NZ_JMCB01000023.1"/>
</dbReference>